<evidence type="ECO:0000313" key="2">
    <source>
        <dbReference type="Proteomes" id="UP000248329"/>
    </source>
</evidence>
<gene>
    <name evidence="1" type="ORF">C4B59_14750</name>
</gene>
<protein>
    <submittedName>
        <fullName evidence="1">Uncharacterized protein</fullName>
    </submittedName>
</protein>
<dbReference type="EMBL" id="PQXF01000053">
    <property type="protein sequence ID" value="PXF57679.1"/>
    <property type="molecule type" value="Genomic_DNA"/>
</dbReference>
<evidence type="ECO:0000313" key="1">
    <source>
        <dbReference type="EMBL" id="PXF57679.1"/>
    </source>
</evidence>
<reference evidence="1" key="1">
    <citation type="submission" date="2018-01" db="EMBL/GenBank/DDBJ databases">
        <authorList>
            <person name="Krukenberg V."/>
        </authorList>
    </citation>
    <scope>NUCLEOTIDE SEQUENCE</scope>
    <source>
        <strain evidence="1">E20ANME2</strain>
    </source>
</reference>
<name>A0AC61KZ74_9EURY</name>
<organism evidence="1 2">
    <name type="scientific">Candidatus Methanogaster sp</name>
    <dbReference type="NCBI Taxonomy" id="3386292"/>
    <lineage>
        <taxon>Archaea</taxon>
        <taxon>Methanobacteriati</taxon>
        <taxon>Methanobacteriota</taxon>
        <taxon>Stenosarchaea group</taxon>
        <taxon>Methanomicrobia</taxon>
        <taxon>Methanosarcinales</taxon>
        <taxon>ANME-2 cluster</taxon>
        <taxon>Candidatus Methanogasteraceae</taxon>
        <taxon>Candidatus Methanogaster</taxon>
    </lineage>
</organism>
<dbReference type="Proteomes" id="UP000248329">
    <property type="component" value="Unassembled WGS sequence"/>
</dbReference>
<proteinExistence type="predicted"/>
<comment type="caution">
    <text evidence="1">The sequence shown here is derived from an EMBL/GenBank/DDBJ whole genome shotgun (WGS) entry which is preliminary data.</text>
</comment>
<sequence>MTDYAVFWGCTIQARFPFMEKSVRLIADPLDIRLHEIEGTTCCPTKMIKTGDEFIWHVTAARNLALVEEMGMDLVTPCNGCYGTLKSAASELDLNTDLRTRVNELLANVGLEYKGIIEVKHLIEVLYDDIGTDAIKKHVTRPLDGMNIAVHYGCHLVRPSSAIHFDDPNEPTKFDLLVEALSARSVDYRTKMLCCGNDLSNTEDPSDAITLAREKILEVQDISDAMTMMCPACFTQFDSKQYLMEKSGERLHIPVVYFTELMGLAFGFEPAELGMNMHRVETETFIEKWHERAEHLASAREYFDLADLRRCYECAACVNDCPVTKSIPQFEPNRIIGDILHGKLDKIVQSPDIWYCTNCYTCYELCPQKFGMLKVFDRLKSLASDRGIAPAGFKGGLALFLDTGKLGEPTAMRKKLKLPEPQKSGSDELKGLIAIIQERNWENKRNEEDEEDEGTEENQEEGVVK</sequence>
<accession>A0AC61KZ74</accession>